<feature type="compositionally biased region" description="Low complexity" evidence="1">
    <location>
        <begin position="187"/>
        <end position="201"/>
    </location>
</feature>
<dbReference type="EMBL" id="CP060096">
    <property type="protein sequence ID" value="QSZ27679.1"/>
    <property type="molecule type" value="Genomic_DNA"/>
</dbReference>
<reference evidence="2" key="1">
    <citation type="submission" date="2020-08" db="EMBL/GenBank/DDBJ databases">
        <title>Genomic insights into the carbon and energy metabolism of the first obligate autotrophic acetogenic bacterium Aceticella autotrophica gen. nov., sp. nov.</title>
        <authorList>
            <person name="Toshchakov S.V."/>
            <person name="Elcheninov A.G."/>
            <person name="Kublanov I.V."/>
            <person name="Frolov E.N."/>
            <person name="Lebedinsky A.V."/>
        </authorList>
    </citation>
    <scope>NUCLEOTIDE SEQUENCE</scope>
    <source>
        <strain evidence="2">3443-3Ac</strain>
    </source>
</reference>
<gene>
    <name evidence="2" type="ORF">ACETAC_01885</name>
</gene>
<sequence>MSINDIFKSNINIENFFEQLEKIIDEDKYYLIDILPTTVLDPDKYQQFELIWDYLDDYRKRDIFLTEENKFINIFKKMWLYNKTKAYIYECNREDLFIKIYNSIKENENKTKYITDIDELELLIQLGTREIVDSILVFEDIEIICWLGNGLNCAVYFNKQEVIKLIKEMANVEGLYLYKTEGGGGSSSTNSTNSGLTSSNTGNGGGGSSSTSANTTVNIPNSNLQ</sequence>
<dbReference type="RefSeq" id="WP_284680387.1">
    <property type="nucleotide sequence ID" value="NZ_CP060096.1"/>
</dbReference>
<organism evidence="2 3">
    <name type="scientific">Aceticella autotrophica</name>
    <dbReference type="NCBI Taxonomy" id="2755338"/>
    <lineage>
        <taxon>Bacteria</taxon>
        <taxon>Bacillati</taxon>
        <taxon>Bacillota</taxon>
        <taxon>Clostridia</taxon>
        <taxon>Thermoanaerobacterales</taxon>
        <taxon>Thermoanaerobacteraceae</taxon>
        <taxon>Aceticella</taxon>
    </lineage>
</organism>
<dbReference type="KEGG" id="aaut:ACETAC_01885"/>
<evidence type="ECO:0000313" key="3">
    <source>
        <dbReference type="Proteomes" id="UP000671913"/>
    </source>
</evidence>
<feature type="region of interest" description="Disordered" evidence="1">
    <location>
        <begin position="182"/>
        <end position="225"/>
    </location>
</feature>
<protein>
    <submittedName>
        <fullName evidence="2">Uncharacterized protein</fullName>
    </submittedName>
</protein>
<evidence type="ECO:0000256" key="1">
    <source>
        <dbReference type="SAM" id="MobiDB-lite"/>
    </source>
</evidence>
<dbReference type="Proteomes" id="UP000671913">
    <property type="component" value="Chromosome"/>
</dbReference>
<name>A0A975AWC7_9THEO</name>
<proteinExistence type="predicted"/>
<evidence type="ECO:0000313" key="2">
    <source>
        <dbReference type="EMBL" id="QSZ27679.1"/>
    </source>
</evidence>
<accession>A0A975AWC7</accession>
<keyword evidence="3" id="KW-1185">Reference proteome</keyword>
<dbReference type="AlphaFoldDB" id="A0A975AWC7"/>